<sequence>MKKITAAVVLTALSIGIFSTPLPAAGKGSCSGVIRLIQKYDDRDGVEAVNLGGFLLGIAKIAASGEEGSEWLDYIDRMAVFTAEDASEETKAEFTAELMAVLGEYEKAAEMKDGADDMSIWMKMKDEETIKEMVMVSNSESAIIFLGGNIPMSEMADVVTNASQQ</sequence>
<dbReference type="EMBL" id="JADILX010000090">
    <property type="protein sequence ID" value="MBO8485994.1"/>
    <property type="molecule type" value="Genomic_DNA"/>
</dbReference>
<keyword evidence="1" id="KW-0732">Signal</keyword>
<protein>
    <submittedName>
        <fullName evidence="2">DUF4252 domain-containing protein</fullName>
    </submittedName>
</protein>
<feature type="signal peptide" evidence="1">
    <location>
        <begin position="1"/>
        <end position="24"/>
    </location>
</feature>
<dbReference type="AlphaFoldDB" id="A0A9D9J3X1"/>
<accession>A0A9D9J3X1</accession>
<name>A0A9D9J3X1_9BACT</name>
<comment type="caution">
    <text evidence="2">The sequence shown here is derived from an EMBL/GenBank/DDBJ whole genome shotgun (WGS) entry which is preliminary data.</text>
</comment>
<gene>
    <name evidence="2" type="ORF">IAB78_06175</name>
</gene>
<reference evidence="2" key="2">
    <citation type="journal article" date="2021" name="PeerJ">
        <title>Extensive microbial diversity within the chicken gut microbiome revealed by metagenomics and culture.</title>
        <authorList>
            <person name="Gilroy R."/>
            <person name="Ravi A."/>
            <person name="Getino M."/>
            <person name="Pursley I."/>
            <person name="Horton D.L."/>
            <person name="Alikhan N.F."/>
            <person name="Baker D."/>
            <person name="Gharbi K."/>
            <person name="Hall N."/>
            <person name="Watson M."/>
            <person name="Adriaenssens E.M."/>
            <person name="Foster-Nyarko E."/>
            <person name="Jarju S."/>
            <person name="Secka A."/>
            <person name="Antonio M."/>
            <person name="Oren A."/>
            <person name="Chaudhuri R.R."/>
            <person name="La Ragione R."/>
            <person name="Hildebrand F."/>
            <person name="Pallen M.J."/>
        </authorList>
    </citation>
    <scope>NUCLEOTIDE SEQUENCE</scope>
    <source>
        <strain evidence="2">B2-16538</strain>
    </source>
</reference>
<proteinExistence type="predicted"/>
<dbReference type="Pfam" id="PF14060">
    <property type="entry name" value="DUF4252"/>
    <property type="match status" value="1"/>
</dbReference>
<evidence type="ECO:0000256" key="1">
    <source>
        <dbReference type="SAM" id="SignalP"/>
    </source>
</evidence>
<dbReference type="InterPro" id="IPR025348">
    <property type="entry name" value="DUF4252"/>
</dbReference>
<dbReference type="Proteomes" id="UP000823750">
    <property type="component" value="Unassembled WGS sequence"/>
</dbReference>
<evidence type="ECO:0000313" key="2">
    <source>
        <dbReference type="EMBL" id="MBO8485994.1"/>
    </source>
</evidence>
<organism evidence="2 3">
    <name type="scientific">Candidatus Cryptobacteroides excrementavium</name>
    <dbReference type="NCBI Taxonomy" id="2840759"/>
    <lineage>
        <taxon>Bacteria</taxon>
        <taxon>Pseudomonadati</taxon>
        <taxon>Bacteroidota</taxon>
        <taxon>Bacteroidia</taxon>
        <taxon>Bacteroidales</taxon>
        <taxon>Candidatus Cryptobacteroides</taxon>
    </lineage>
</organism>
<reference evidence="2" key="1">
    <citation type="submission" date="2020-10" db="EMBL/GenBank/DDBJ databases">
        <authorList>
            <person name="Gilroy R."/>
        </authorList>
    </citation>
    <scope>NUCLEOTIDE SEQUENCE</scope>
    <source>
        <strain evidence="2">B2-16538</strain>
    </source>
</reference>
<evidence type="ECO:0000313" key="3">
    <source>
        <dbReference type="Proteomes" id="UP000823750"/>
    </source>
</evidence>
<feature type="chain" id="PRO_5039204870" evidence="1">
    <location>
        <begin position="25"/>
        <end position="165"/>
    </location>
</feature>